<gene>
    <name evidence="2" type="ORF">V5799_008807</name>
</gene>
<evidence type="ECO:0000256" key="1">
    <source>
        <dbReference type="SAM" id="Phobius"/>
    </source>
</evidence>
<feature type="transmembrane region" description="Helical" evidence="1">
    <location>
        <begin position="20"/>
        <end position="38"/>
    </location>
</feature>
<keyword evidence="1" id="KW-0812">Transmembrane</keyword>
<keyword evidence="3" id="KW-1185">Reference proteome</keyword>
<feature type="transmembrane region" description="Helical" evidence="1">
    <location>
        <begin position="50"/>
        <end position="69"/>
    </location>
</feature>
<name>A0AAQ4FCD5_AMBAM</name>
<dbReference type="EMBL" id="JARKHS020004236">
    <property type="protein sequence ID" value="KAK8784829.1"/>
    <property type="molecule type" value="Genomic_DNA"/>
</dbReference>
<organism evidence="2 3">
    <name type="scientific">Amblyomma americanum</name>
    <name type="common">Lone star tick</name>
    <dbReference type="NCBI Taxonomy" id="6943"/>
    <lineage>
        <taxon>Eukaryota</taxon>
        <taxon>Metazoa</taxon>
        <taxon>Ecdysozoa</taxon>
        <taxon>Arthropoda</taxon>
        <taxon>Chelicerata</taxon>
        <taxon>Arachnida</taxon>
        <taxon>Acari</taxon>
        <taxon>Parasitiformes</taxon>
        <taxon>Ixodida</taxon>
        <taxon>Ixodoidea</taxon>
        <taxon>Ixodidae</taxon>
        <taxon>Amblyomminae</taxon>
        <taxon>Amblyomma</taxon>
    </lineage>
</organism>
<proteinExistence type="predicted"/>
<dbReference type="Proteomes" id="UP001321473">
    <property type="component" value="Unassembled WGS sequence"/>
</dbReference>
<evidence type="ECO:0000313" key="2">
    <source>
        <dbReference type="EMBL" id="KAK8784829.1"/>
    </source>
</evidence>
<sequence length="178" mass="19810">MRSNVMLGLGSSVSDLWGLRLNTVMMSVVLFTGLLALVRDGLPKMRHSLYFLAAAKCSLLVGLFLGTIFREGAFRGIGQLPIWKLESFASLPAGPYIEVLVTEYLYHVVGFANIIGELLVVFQLYGLERVVIDCGLMLEKTPGRILQVLWSSVTPMLLTDGDPDDVNKRFNLQKPMRF</sequence>
<comment type="caution">
    <text evidence="2">The sequence shown here is derived from an EMBL/GenBank/DDBJ whole genome shotgun (WGS) entry which is preliminary data.</text>
</comment>
<protein>
    <submittedName>
        <fullName evidence="2">Uncharacterized protein</fullName>
    </submittedName>
</protein>
<accession>A0AAQ4FCD5</accession>
<keyword evidence="1" id="KW-1133">Transmembrane helix</keyword>
<reference evidence="2 3" key="1">
    <citation type="journal article" date="2023" name="Arcadia Sci">
        <title>De novo assembly of a long-read Amblyomma americanum tick genome.</title>
        <authorList>
            <person name="Chou S."/>
            <person name="Poskanzer K.E."/>
            <person name="Rollins M."/>
            <person name="Thuy-Boun P.S."/>
        </authorList>
    </citation>
    <scope>NUCLEOTIDE SEQUENCE [LARGE SCALE GENOMIC DNA]</scope>
    <source>
        <strain evidence="2">F_SG_1</strain>
        <tissue evidence="2">Salivary glands</tissue>
    </source>
</reference>
<feature type="transmembrane region" description="Helical" evidence="1">
    <location>
        <begin position="104"/>
        <end position="127"/>
    </location>
</feature>
<keyword evidence="1" id="KW-0472">Membrane</keyword>
<dbReference type="AlphaFoldDB" id="A0AAQ4FCD5"/>
<evidence type="ECO:0000313" key="3">
    <source>
        <dbReference type="Proteomes" id="UP001321473"/>
    </source>
</evidence>